<accession>A0A072NYM5</accession>
<protein>
    <submittedName>
        <fullName evidence="3">Acetyltransferase</fullName>
    </submittedName>
</protein>
<dbReference type="GO" id="GO:0016747">
    <property type="term" value="F:acyltransferase activity, transferring groups other than amino-acyl groups"/>
    <property type="evidence" value="ECO:0007669"/>
    <property type="project" value="InterPro"/>
</dbReference>
<dbReference type="Proteomes" id="UP000027936">
    <property type="component" value="Unassembled WGS sequence"/>
</dbReference>
<dbReference type="InterPro" id="IPR016181">
    <property type="entry name" value="Acyl_CoA_acyltransferase"/>
</dbReference>
<evidence type="ECO:0000256" key="1">
    <source>
        <dbReference type="SAM" id="MobiDB-lite"/>
    </source>
</evidence>
<feature type="region of interest" description="Disordered" evidence="1">
    <location>
        <begin position="59"/>
        <end position="80"/>
    </location>
</feature>
<sequence length="172" mass="19529">MIVEMRTRPFVKEDISACTSLFIDVFNREPWNDRWTGQLASEYFEDVVNTPGFEGFVMEAESDSGSDSNSGSNSDMATDNQSEKPAIVGFVIGTRKKWWSGDIYYLYEMCMDESYQGEGIGSKLMEDAKSTLVSKGFSSIVLLTERTFPAAHFYQKHGFIESPETRFYFCSL</sequence>
<reference evidence="3 4" key="1">
    <citation type="submission" date="2014-04" db="EMBL/GenBank/DDBJ databases">
        <title>Draft genome sequence of Bacillus azotoformans MEV2011, a (co-) denitrifying strain unable to grow in the presence of oxygen.</title>
        <authorList>
            <person name="Nielsen M."/>
            <person name="Schreiber L."/>
            <person name="Finster K."/>
            <person name="Schramm A."/>
        </authorList>
    </citation>
    <scope>NUCLEOTIDE SEQUENCE [LARGE SCALE GENOMIC DNA]</scope>
    <source>
        <strain evidence="3 4">MEV2011</strain>
    </source>
</reference>
<gene>
    <name evidence="3" type="ORF">M670_02403</name>
</gene>
<dbReference type="AlphaFoldDB" id="A0A072NYM5"/>
<dbReference type="PATRIC" id="fig|1348973.3.peg.2320"/>
<dbReference type="SUPFAM" id="SSF55729">
    <property type="entry name" value="Acyl-CoA N-acyltransferases (Nat)"/>
    <property type="match status" value="1"/>
</dbReference>
<feature type="compositionally biased region" description="Low complexity" evidence="1">
    <location>
        <begin position="63"/>
        <end position="75"/>
    </location>
</feature>
<proteinExistence type="predicted"/>
<name>A0A072NYM5_SCHAZ</name>
<dbReference type="PROSITE" id="PS51186">
    <property type="entry name" value="GNAT"/>
    <property type="match status" value="1"/>
</dbReference>
<dbReference type="CDD" id="cd04301">
    <property type="entry name" value="NAT_SF"/>
    <property type="match status" value="1"/>
</dbReference>
<dbReference type="InterPro" id="IPR000182">
    <property type="entry name" value="GNAT_dom"/>
</dbReference>
<organism evidence="3 4">
    <name type="scientific">Schinkia azotoformans MEV2011</name>
    <dbReference type="NCBI Taxonomy" id="1348973"/>
    <lineage>
        <taxon>Bacteria</taxon>
        <taxon>Bacillati</taxon>
        <taxon>Bacillota</taxon>
        <taxon>Bacilli</taxon>
        <taxon>Bacillales</taxon>
        <taxon>Bacillaceae</taxon>
        <taxon>Calidifontibacillus/Schinkia group</taxon>
        <taxon>Schinkia</taxon>
    </lineage>
</organism>
<dbReference type="Pfam" id="PF13508">
    <property type="entry name" value="Acetyltransf_7"/>
    <property type="match status" value="1"/>
</dbReference>
<dbReference type="Gene3D" id="3.40.630.30">
    <property type="match status" value="1"/>
</dbReference>
<feature type="domain" description="N-acetyltransferase" evidence="2">
    <location>
        <begin position="5"/>
        <end position="172"/>
    </location>
</feature>
<comment type="caution">
    <text evidence="3">The sequence shown here is derived from an EMBL/GenBank/DDBJ whole genome shotgun (WGS) entry which is preliminary data.</text>
</comment>
<evidence type="ECO:0000313" key="4">
    <source>
        <dbReference type="Proteomes" id="UP000027936"/>
    </source>
</evidence>
<dbReference type="EMBL" id="JJRY01000008">
    <property type="protein sequence ID" value="KEF38360.1"/>
    <property type="molecule type" value="Genomic_DNA"/>
</dbReference>
<keyword evidence="3" id="KW-0808">Transferase</keyword>
<evidence type="ECO:0000313" key="3">
    <source>
        <dbReference type="EMBL" id="KEF38360.1"/>
    </source>
</evidence>
<evidence type="ECO:0000259" key="2">
    <source>
        <dbReference type="PROSITE" id="PS51186"/>
    </source>
</evidence>